<dbReference type="Proteomes" id="UP001152321">
    <property type="component" value="Unassembled WGS sequence"/>
</dbReference>
<gene>
    <name evidence="2" type="ORF">NWE73_12640</name>
</gene>
<name>A0ABT6DMB1_9BACT</name>
<comment type="caution">
    <text evidence="2">The sequence shown here is derived from an EMBL/GenBank/DDBJ whole genome shotgun (WGS) entry which is preliminary data.</text>
</comment>
<protein>
    <submittedName>
        <fullName evidence="2">DUF4423 domain-containing protein</fullName>
    </submittedName>
</protein>
<proteinExistence type="predicted"/>
<dbReference type="EMBL" id="JANRMI010000003">
    <property type="protein sequence ID" value="MDG0817220.1"/>
    <property type="molecule type" value="Genomic_DNA"/>
</dbReference>
<dbReference type="InterPro" id="IPR011873">
    <property type="entry name" value="CHP02147"/>
</dbReference>
<organism evidence="2 3">
    <name type="scientific">Bdellovibrio svalbardensis</name>
    <dbReference type="NCBI Taxonomy" id="2972972"/>
    <lineage>
        <taxon>Bacteria</taxon>
        <taxon>Pseudomonadati</taxon>
        <taxon>Bdellovibrionota</taxon>
        <taxon>Bdellovibrionia</taxon>
        <taxon>Bdellovibrionales</taxon>
        <taxon>Pseudobdellovibrionaceae</taxon>
        <taxon>Bdellovibrio</taxon>
    </lineage>
</organism>
<sequence length="270" mass="31265">MNTISVYEYKDYKKFITDWIANGPHKGRGLRKQLAEAVGCQTAFITHVLGGDYHFSLEQAESCARWMGLNELDSEFLLLLVMHKRAGSKGLQKIFQKQISQKREEHSVLKKRVNISESLSLEDQSTYYSSWHYAAIHMALLNPALQSLDNLQKYFQLPTASLHSTLEFLTTRGFVKHEQGLYKVLKPVLHLEMSSPLILQHHTQWRLKSIEAIGTRRPENLHYSGVISLSEDDYEWVREKLSQLLKEAVERLQSSPDEKLACLNFDWFQV</sequence>
<dbReference type="RefSeq" id="WP_277578695.1">
    <property type="nucleotide sequence ID" value="NZ_JANRMI010000003.1"/>
</dbReference>
<evidence type="ECO:0000259" key="1">
    <source>
        <dbReference type="Pfam" id="PF14394"/>
    </source>
</evidence>
<dbReference type="InterPro" id="IPR025537">
    <property type="entry name" value="DUF4423"/>
</dbReference>
<dbReference type="Pfam" id="PF14394">
    <property type="entry name" value="DUF4423"/>
    <property type="match status" value="1"/>
</dbReference>
<evidence type="ECO:0000313" key="2">
    <source>
        <dbReference type="EMBL" id="MDG0817220.1"/>
    </source>
</evidence>
<dbReference type="NCBIfam" id="TIGR02147">
    <property type="entry name" value="Fsuc_second"/>
    <property type="match status" value="1"/>
</dbReference>
<reference evidence="2" key="1">
    <citation type="submission" date="2022-08" db="EMBL/GenBank/DDBJ databases">
        <title>Novel Bdellovibrio Species Isolated from Svalbard: Designation Bdellovibrio svalbardensis.</title>
        <authorList>
            <person name="Mitchell R.J."/>
            <person name="Choi S.Y."/>
        </authorList>
    </citation>
    <scope>NUCLEOTIDE SEQUENCE</scope>
    <source>
        <strain evidence="2">PAP01</strain>
    </source>
</reference>
<keyword evidence="3" id="KW-1185">Reference proteome</keyword>
<accession>A0ABT6DMB1</accession>
<feature type="domain" description="DUF4423" evidence="1">
    <location>
        <begin position="114"/>
        <end position="270"/>
    </location>
</feature>
<evidence type="ECO:0000313" key="3">
    <source>
        <dbReference type="Proteomes" id="UP001152321"/>
    </source>
</evidence>